<dbReference type="VEuPathDB" id="HostDB:GeneID_118660526"/>
<reference evidence="3 4" key="1">
    <citation type="journal article" date="2020" name="Nature">
        <title>Six reference-quality genomes reveal evolution of bat adaptations.</title>
        <authorList>
            <person name="Jebb D."/>
            <person name="Huang Z."/>
            <person name="Pippel M."/>
            <person name="Hughes G.M."/>
            <person name="Lavrichenko K."/>
            <person name="Devanna P."/>
            <person name="Winkler S."/>
            <person name="Jermiin L.S."/>
            <person name="Skirmuntt E.C."/>
            <person name="Katzourakis A."/>
            <person name="Burkitt-Gray L."/>
            <person name="Ray D.A."/>
            <person name="Sullivan K.A.M."/>
            <person name="Roscito J.G."/>
            <person name="Kirilenko B.M."/>
            <person name="Davalos L.M."/>
            <person name="Corthals A.P."/>
            <person name="Power M.L."/>
            <person name="Jones G."/>
            <person name="Ransome R.D."/>
            <person name="Dechmann D.K.N."/>
            <person name="Locatelli A.G."/>
            <person name="Puechmaille S.J."/>
            <person name="Fedrigo O."/>
            <person name="Jarvis E.D."/>
            <person name="Hiller M."/>
            <person name="Vernes S.C."/>
            <person name="Myers E.W."/>
            <person name="Teeling E.C."/>
        </authorList>
    </citation>
    <scope>NUCLEOTIDE SEQUENCE [LARGE SCALE GENOMIC DNA]</scope>
    <source>
        <strain evidence="3">MMyoMyo1</strain>
        <tissue evidence="3">Flight muscle</tissue>
    </source>
</reference>
<feature type="domain" description="MCM9 N-terminal" evidence="2">
    <location>
        <begin position="45"/>
        <end position="124"/>
    </location>
</feature>
<evidence type="ECO:0000259" key="2">
    <source>
        <dbReference type="Pfam" id="PF26066"/>
    </source>
</evidence>
<name>A0A7J7ZXK9_MYOMY</name>
<organism evidence="3 4">
    <name type="scientific">Myotis myotis</name>
    <name type="common">Greater mouse-eared bat</name>
    <name type="synonym">Vespertilio myotis</name>
    <dbReference type="NCBI Taxonomy" id="51298"/>
    <lineage>
        <taxon>Eukaryota</taxon>
        <taxon>Metazoa</taxon>
        <taxon>Chordata</taxon>
        <taxon>Craniata</taxon>
        <taxon>Vertebrata</taxon>
        <taxon>Euteleostomi</taxon>
        <taxon>Mammalia</taxon>
        <taxon>Eutheria</taxon>
        <taxon>Laurasiatheria</taxon>
        <taxon>Chiroptera</taxon>
        <taxon>Yangochiroptera</taxon>
        <taxon>Vespertilionidae</taxon>
        <taxon>Myotis</taxon>
    </lineage>
</organism>
<evidence type="ECO:0000313" key="4">
    <source>
        <dbReference type="Proteomes" id="UP000527355"/>
    </source>
</evidence>
<protein>
    <recommendedName>
        <fullName evidence="2">MCM9 N-terminal domain-containing protein</fullName>
    </recommendedName>
</protein>
<dbReference type="Proteomes" id="UP000527355">
    <property type="component" value="Unassembled WGS sequence"/>
</dbReference>
<evidence type="ECO:0000256" key="1">
    <source>
        <dbReference type="SAM" id="MobiDB-lite"/>
    </source>
</evidence>
<keyword evidence="4" id="KW-1185">Reference proteome</keyword>
<proteinExistence type="predicted"/>
<sequence>MTPPPAGAPGAPAPRESAPQVAPDTAYSPSPTFKVTSDRIALVGQDILLILKERDENAHYPVVVNAMTLFETNMEIGEYFNAFPNEVLTVLDNSLRRSAMTILESLFQPEGVSLKQNLHARISGDDVVDTCKSGDDLTMYGVVMQRWKPFQRDVRCEVEMVLKANYVQVNNEQSAGIIMDEEVRKEFGGLGEHY</sequence>
<dbReference type="InterPro" id="IPR058768">
    <property type="entry name" value="MCM9_N"/>
</dbReference>
<feature type="region of interest" description="Disordered" evidence="1">
    <location>
        <begin position="1"/>
        <end position="30"/>
    </location>
</feature>
<dbReference type="EMBL" id="JABWUV010000002">
    <property type="protein sequence ID" value="KAF6379047.1"/>
    <property type="molecule type" value="Genomic_DNA"/>
</dbReference>
<dbReference type="Gene3D" id="2.40.50.140">
    <property type="entry name" value="Nucleic acid-binding proteins"/>
    <property type="match status" value="1"/>
</dbReference>
<dbReference type="Pfam" id="PF26066">
    <property type="entry name" value="MCM9_N"/>
    <property type="match status" value="1"/>
</dbReference>
<accession>A0A7J7ZXK9</accession>
<dbReference type="AlphaFoldDB" id="A0A7J7ZXK9"/>
<evidence type="ECO:0000313" key="3">
    <source>
        <dbReference type="EMBL" id="KAF6379047.1"/>
    </source>
</evidence>
<dbReference type="InterPro" id="IPR012340">
    <property type="entry name" value="NA-bd_OB-fold"/>
</dbReference>
<gene>
    <name evidence="3" type="ORF">mMyoMyo1_009909</name>
</gene>
<comment type="caution">
    <text evidence="3">The sequence shown here is derived from an EMBL/GenBank/DDBJ whole genome shotgun (WGS) entry which is preliminary data.</text>
</comment>